<reference evidence="1 2" key="1">
    <citation type="submission" date="2019-03" db="EMBL/GenBank/DDBJ databases">
        <title>Genomic Encyclopedia of Type Strains, Phase IV (KMG-IV): sequencing the most valuable type-strain genomes for metagenomic binning, comparative biology and taxonomic classification.</title>
        <authorList>
            <person name="Goeker M."/>
        </authorList>
    </citation>
    <scope>NUCLEOTIDE SEQUENCE [LARGE SCALE GENOMIC DNA]</scope>
    <source>
        <strain evidence="1 2">DSM 24179</strain>
    </source>
</reference>
<dbReference type="EMBL" id="SLWK01000003">
    <property type="protein sequence ID" value="TCO09356.1"/>
    <property type="molecule type" value="Genomic_DNA"/>
</dbReference>
<organism evidence="1 2">
    <name type="scientific">Natronoflexus pectinivorans</name>
    <dbReference type="NCBI Taxonomy" id="682526"/>
    <lineage>
        <taxon>Bacteria</taxon>
        <taxon>Pseudomonadati</taxon>
        <taxon>Bacteroidota</taxon>
        <taxon>Bacteroidia</taxon>
        <taxon>Marinilabiliales</taxon>
        <taxon>Marinilabiliaceae</taxon>
        <taxon>Natronoflexus</taxon>
    </lineage>
</organism>
<protein>
    <submittedName>
        <fullName evidence="1">Uncharacterized protein</fullName>
    </submittedName>
</protein>
<dbReference type="Proteomes" id="UP000295221">
    <property type="component" value="Unassembled WGS sequence"/>
</dbReference>
<comment type="caution">
    <text evidence="1">The sequence shown here is derived from an EMBL/GenBank/DDBJ whole genome shotgun (WGS) entry which is preliminary data.</text>
</comment>
<keyword evidence="2" id="KW-1185">Reference proteome</keyword>
<proteinExistence type="predicted"/>
<name>A0A4R2GL91_9BACT</name>
<dbReference type="RefSeq" id="WP_165921816.1">
    <property type="nucleotide sequence ID" value="NZ_SLWK01000003.1"/>
</dbReference>
<sequence>MSNSYETDKGEVYVYTGATQQNEQSKCGCGGNCACKSGSGGSCKCGGNCKCK</sequence>
<gene>
    <name evidence="1" type="ORF">EV194_103269</name>
</gene>
<dbReference type="AlphaFoldDB" id="A0A4R2GL91"/>
<evidence type="ECO:0000313" key="2">
    <source>
        <dbReference type="Proteomes" id="UP000295221"/>
    </source>
</evidence>
<accession>A0A4R2GL91</accession>
<evidence type="ECO:0000313" key="1">
    <source>
        <dbReference type="EMBL" id="TCO09356.1"/>
    </source>
</evidence>